<evidence type="ECO:0000313" key="1">
    <source>
        <dbReference type="EMBL" id="KAJ3559733.1"/>
    </source>
</evidence>
<name>A0ACC1TEV1_9APHY</name>
<comment type="caution">
    <text evidence="1">The sequence shown here is derived from an EMBL/GenBank/DDBJ whole genome shotgun (WGS) entry which is preliminary data.</text>
</comment>
<reference evidence="1" key="1">
    <citation type="submission" date="2022-07" db="EMBL/GenBank/DDBJ databases">
        <title>Genome Sequence of Phlebia brevispora.</title>
        <authorList>
            <person name="Buettner E."/>
        </authorList>
    </citation>
    <scope>NUCLEOTIDE SEQUENCE</scope>
    <source>
        <strain evidence="1">MPL23</strain>
    </source>
</reference>
<dbReference type="EMBL" id="JANHOG010000011">
    <property type="protein sequence ID" value="KAJ3559733.1"/>
    <property type="molecule type" value="Genomic_DNA"/>
</dbReference>
<keyword evidence="2" id="KW-1185">Reference proteome</keyword>
<sequence>MSSVQLTIVASGKPTGNLQTYTFTRVQEYGSKEVESDETLQFTQTELLHNGRSLVFKGTLSSGRKKQLNVVCKMIRDTETDNRAKYLVREATAYSKNLEELQGICVPKFYGLYVGDIYEEPASCIILEDCGVPLKEQFTEYSLELRIKFVQALMAIHKRGVWHRDLWPSNVVVDSLTDPTRVNIIDFDVARTNHQCPFEAMKIRLFALPAEIRCLEIYQAILGLKLITAPFVKYFGTTVWMSTFVGAEGLVQKGPQSIGYTHEQLLQIANNVLSDYFDQYGENADYVLGKKEWIIEPVA</sequence>
<evidence type="ECO:0000313" key="2">
    <source>
        <dbReference type="Proteomes" id="UP001148662"/>
    </source>
</evidence>
<protein>
    <submittedName>
        <fullName evidence="1">Uncharacterized protein</fullName>
    </submittedName>
</protein>
<proteinExistence type="predicted"/>
<dbReference type="Proteomes" id="UP001148662">
    <property type="component" value="Unassembled WGS sequence"/>
</dbReference>
<gene>
    <name evidence="1" type="ORF">NM688_g149</name>
</gene>
<organism evidence="1 2">
    <name type="scientific">Phlebia brevispora</name>
    <dbReference type="NCBI Taxonomy" id="194682"/>
    <lineage>
        <taxon>Eukaryota</taxon>
        <taxon>Fungi</taxon>
        <taxon>Dikarya</taxon>
        <taxon>Basidiomycota</taxon>
        <taxon>Agaricomycotina</taxon>
        <taxon>Agaricomycetes</taxon>
        <taxon>Polyporales</taxon>
        <taxon>Meruliaceae</taxon>
        <taxon>Phlebia</taxon>
    </lineage>
</organism>
<accession>A0ACC1TEV1</accession>